<protein>
    <submittedName>
        <fullName evidence="1">Uncharacterized protein</fullName>
    </submittedName>
</protein>
<dbReference type="HOGENOM" id="CLU_2747181_0_0_1"/>
<sequence length="71" mass="7901">FRILTIGRANGRKTTILQGVCNTHDNPEIRNGAGEKVHLMTLVRGWRLAHPHQSDPALFKASRKVDLCARG</sequence>
<gene>
    <name evidence="1" type="ORF">CY34DRAFT_100937</name>
</gene>
<feature type="non-terminal residue" evidence="1">
    <location>
        <position position="1"/>
    </location>
</feature>
<dbReference type="OrthoDB" id="3172613at2759"/>
<dbReference type="AlphaFoldDB" id="A0A0C9Z5H7"/>
<proteinExistence type="predicted"/>
<keyword evidence="2" id="KW-1185">Reference proteome</keyword>
<dbReference type="InParanoid" id="A0A0C9Z5H7"/>
<reference evidence="2" key="2">
    <citation type="submission" date="2015-01" db="EMBL/GenBank/DDBJ databases">
        <title>Evolutionary Origins and Diversification of the Mycorrhizal Mutualists.</title>
        <authorList>
            <consortium name="DOE Joint Genome Institute"/>
            <consortium name="Mycorrhizal Genomics Consortium"/>
            <person name="Kohler A."/>
            <person name="Kuo A."/>
            <person name="Nagy L.G."/>
            <person name="Floudas D."/>
            <person name="Copeland A."/>
            <person name="Barry K.W."/>
            <person name="Cichocki N."/>
            <person name="Veneault-Fourrey C."/>
            <person name="LaButti K."/>
            <person name="Lindquist E.A."/>
            <person name="Lipzen A."/>
            <person name="Lundell T."/>
            <person name="Morin E."/>
            <person name="Murat C."/>
            <person name="Riley R."/>
            <person name="Ohm R."/>
            <person name="Sun H."/>
            <person name="Tunlid A."/>
            <person name="Henrissat B."/>
            <person name="Grigoriev I.V."/>
            <person name="Hibbett D.S."/>
            <person name="Martin F."/>
        </authorList>
    </citation>
    <scope>NUCLEOTIDE SEQUENCE [LARGE SCALE GENOMIC DNA]</scope>
    <source>
        <strain evidence="2">UH-Slu-Lm8-n1</strain>
    </source>
</reference>
<name>A0A0C9Z5H7_9AGAM</name>
<evidence type="ECO:0000313" key="2">
    <source>
        <dbReference type="Proteomes" id="UP000054485"/>
    </source>
</evidence>
<organism evidence="1 2">
    <name type="scientific">Suillus luteus UH-Slu-Lm8-n1</name>
    <dbReference type="NCBI Taxonomy" id="930992"/>
    <lineage>
        <taxon>Eukaryota</taxon>
        <taxon>Fungi</taxon>
        <taxon>Dikarya</taxon>
        <taxon>Basidiomycota</taxon>
        <taxon>Agaricomycotina</taxon>
        <taxon>Agaricomycetes</taxon>
        <taxon>Agaricomycetidae</taxon>
        <taxon>Boletales</taxon>
        <taxon>Suillineae</taxon>
        <taxon>Suillaceae</taxon>
        <taxon>Suillus</taxon>
    </lineage>
</organism>
<dbReference type="Proteomes" id="UP000054485">
    <property type="component" value="Unassembled WGS sequence"/>
</dbReference>
<reference evidence="1 2" key="1">
    <citation type="submission" date="2014-04" db="EMBL/GenBank/DDBJ databases">
        <authorList>
            <consortium name="DOE Joint Genome Institute"/>
            <person name="Kuo A."/>
            <person name="Ruytinx J."/>
            <person name="Rineau F."/>
            <person name="Colpaert J."/>
            <person name="Kohler A."/>
            <person name="Nagy L.G."/>
            <person name="Floudas D."/>
            <person name="Copeland A."/>
            <person name="Barry K.W."/>
            <person name="Cichocki N."/>
            <person name="Veneault-Fourrey C."/>
            <person name="LaButti K."/>
            <person name="Lindquist E.A."/>
            <person name="Lipzen A."/>
            <person name="Lundell T."/>
            <person name="Morin E."/>
            <person name="Murat C."/>
            <person name="Sun H."/>
            <person name="Tunlid A."/>
            <person name="Henrissat B."/>
            <person name="Grigoriev I.V."/>
            <person name="Hibbett D.S."/>
            <person name="Martin F."/>
            <person name="Nordberg H.P."/>
            <person name="Cantor M.N."/>
            <person name="Hua S.X."/>
        </authorList>
    </citation>
    <scope>NUCLEOTIDE SEQUENCE [LARGE SCALE GENOMIC DNA]</scope>
    <source>
        <strain evidence="1 2">UH-Slu-Lm8-n1</strain>
    </source>
</reference>
<accession>A0A0C9Z5H7</accession>
<dbReference type="EMBL" id="KN836148">
    <property type="protein sequence ID" value="KIK32685.1"/>
    <property type="molecule type" value="Genomic_DNA"/>
</dbReference>
<evidence type="ECO:0000313" key="1">
    <source>
        <dbReference type="EMBL" id="KIK32685.1"/>
    </source>
</evidence>